<evidence type="ECO:0000313" key="3">
    <source>
        <dbReference type="Proteomes" id="UP000596929"/>
    </source>
</evidence>
<keyword evidence="3" id="KW-1185">Reference proteome</keyword>
<proteinExistence type="predicted"/>
<comment type="caution">
    <text evidence="2">The sequence shown here is derived from an EMBL/GenBank/DDBJ whole genome shotgun (WGS) entry which is preliminary data.</text>
</comment>
<keyword evidence="1" id="KW-0812">Transmembrane</keyword>
<accession>A0ABR7DE30</accession>
<gene>
    <name evidence="2" type="ORF">H8S20_10905</name>
</gene>
<dbReference type="Gene3D" id="1.25.40.10">
    <property type="entry name" value="Tetratricopeptide repeat domain"/>
    <property type="match status" value="1"/>
</dbReference>
<evidence type="ECO:0000256" key="1">
    <source>
        <dbReference type="SAM" id="Phobius"/>
    </source>
</evidence>
<keyword evidence="1" id="KW-0472">Membrane</keyword>
<evidence type="ECO:0000313" key="2">
    <source>
        <dbReference type="EMBL" id="MBC5629397.1"/>
    </source>
</evidence>
<sequence length="575" mass="66382">MKVVRVKVKTILLALFILFFTIPYVFYFIGDWGYRNLDKGNENVGTYTIGFLKLYEHYPTVKTNMGKIYYMLGMGNYNYIKEILYFYPSGITANSSNNRNVKQAEIARDYFEKGIQLGEDDRYYVNNLNALINLEMTLGNSDKAFELINKANESESELVRQMALINEVVYYGKIGYYDKGIEICDSSMDYLPLLESYKDGLNYLKGDFDKIPTEPSTIYYTDEYNEKLKISADKNRKIASTNILKDIDFVRNIRMYDNDDFDLEDAEYGEVRGRVLVGNTPIANAKVFIKIQSLGFSVYDNGVLNFANNNYNESQMVYTNKNGEFIFEKVYPDKDYEIVVGIPSVFVDGVTRRETERAINVGGGEKVNVDITFNKEINVKSVVTDYKKDEIIVSYDKVDKAESYGIMFMMNGVGINAVNLASYNEEEIRIPLTNGSLQAYSFLSYDEDENGNTVITSKSILGGIEEKDVWINVIAYDKDYKVLSRSINPIKLDIKKKKLNHGEKLIKDGKIEEGYNWLLEALKKEPNNKEYMYPLMRIAYDRKDTKFGDELVDRLEKINCTGFDEAMRSYYNWQE</sequence>
<dbReference type="RefSeq" id="WP_186860122.1">
    <property type="nucleotide sequence ID" value="NZ_JACOOO010000022.1"/>
</dbReference>
<name>A0ABR7DE30_9CLOT</name>
<organism evidence="2 3">
    <name type="scientific">Clostridium hominis</name>
    <dbReference type="NCBI Taxonomy" id="2763036"/>
    <lineage>
        <taxon>Bacteria</taxon>
        <taxon>Bacillati</taxon>
        <taxon>Bacillota</taxon>
        <taxon>Clostridia</taxon>
        <taxon>Eubacteriales</taxon>
        <taxon>Clostridiaceae</taxon>
        <taxon>Clostridium</taxon>
    </lineage>
</organism>
<reference evidence="2 3" key="1">
    <citation type="submission" date="2020-08" db="EMBL/GenBank/DDBJ databases">
        <title>Genome public.</title>
        <authorList>
            <person name="Liu C."/>
            <person name="Sun Q."/>
        </authorList>
    </citation>
    <scope>NUCLEOTIDE SEQUENCE [LARGE SCALE GENOMIC DNA]</scope>
    <source>
        <strain evidence="2 3">NSJ-6</strain>
    </source>
</reference>
<dbReference type="EMBL" id="JACOOO010000022">
    <property type="protein sequence ID" value="MBC5629397.1"/>
    <property type="molecule type" value="Genomic_DNA"/>
</dbReference>
<feature type="transmembrane region" description="Helical" evidence="1">
    <location>
        <begin position="12"/>
        <end position="30"/>
    </location>
</feature>
<keyword evidence="1" id="KW-1133">Transmembrane helix</keyword>
<dbReference type="InterPro" id="IPR011990">
    <property type="entry name" value="TPR-like_helical_dom_sf"/>
</dbReference>
<protein>
    <submittedName>
        <fullName evidence="2">Carboxypeptidase regulatory-like domain-containing protein</fullName>
    </submittedName>
</protein>
<dbReference type="Proteomes" id="UP000596929">
    <property type="component" value="Unassembled WGS sequence"/>
</dbReference>